<dbReference type="AlphaFoldDB" id="A0A382JEC5"/>
<gene>
    <name evidence="1" type="ORF">METZ01_LOCUS262566</name>
</gene>
<organism evidence="1">
    <name type="scientific">marine metagenome</name>
    <dbReference type="NCBI Taxonomy" id="408172"/>
    <lineage>
        <taxon>unclassified sequences</taxon>
        <taxon>metagenomes</taxon>
        <taxon>ecological metagenomes</taxon>
    </lineage>
</organism>
<proteinExistence type="predicted"/>
<sequence>IADQNKLIRTGLRWIEHETGQRETVADIGEDVDYWSFSNSILDLLSYEQVQWLGFPDGEEHASRPKVQCDDRACLRMLAQSGDTPVEATTATVRPFVLSHRGAAAVLAAWTGEPVQVKWRDKKRSTWRGILEQTQSPESLQLGVSNVYNLTRDSVLVNLDGEWDYRPTLASTRRKKPLTRDAIVPYTQEDIDALVAMVHAGGETDVSTEEIVERWLAAGFWGDCQLGSSAYWLLHSVEEEEPDEENEDDNYDDEDEGTPLFIYELVHSDGKKVFIAVLTSNWSSFDGGPSWSDYDEQIYLSMEAIQGAYGNGCEIEMVG</sequence>
<dbReference type="EMBL" id="UINC01073380">
    <property type="protein sequence ID" value="SVC09712.1"/>
    <property type="molecule type" value="Genomic_DNA"/>
</dbReference>
<accession>A0A382JEC5</accession>
<protein>
    <submittedName>
        <fullName evidence="1">Uncharacterized protein</fullName>
    </submittedName>
</protein>
<evidence type="ECO:0000313" key="1">
    <source>
        <dbReference type="EMBL" id="SVC09712.1"/>
    </source>
</evidence>
<feature type="non-terminal residue" evidence="1">
    <location>
        <position position="1"/>
    </location>
</feature>
<reference evidence="1" key="1">
    <citation type="submission" date="2018-05" db="EMBL/GenBank/DDBJ databases">
        <authorList>
            <person name="Lanie J.A."/>
            <person name="Ng W.-L."/>
            <person name="Kazmierczak K.M."/>
            <person name="Andrzejewski T.M."/>
            <person name="Davidsen T.M."/>
            <person name="Wayne K.J."/>
            <person name="Tettelin H."/>
            <person name="Glass J.I."/>
            <person name="Rusch D."/>
            <person name="Podicherti R."/>
            <person name="Tsui H.-C.T."/>
            <person name="Winkler M.E."/>
        </authorList>
    </citation>
    <scope>NUCLEOTIDE SEQUENCE</scope>
</reference>
<name>A0A382JEC5_9ZZZZ</name>